<name>A0A0B7G163_THACB</name>
<dbReference type="EMBL" id="LN679189">
    <property type="protein sequence ID" value="CEL63946.1"/>
    <property type="molecule type" value="Genomic_DNA"/>
</dbReference>
<accession>A0A0B7G163</accession>
<organism evidence="1 2">
    <name type="scientific">Thanatephorus cucumeris (strain AG1-IB / isolate 7/3/14)</name>
    <name type="common">Lettuce bottom rot fungus</name>
    <name type="synonym">Rhizoctonia solani</name>
    <dbReference type="NCBI Taxonomy" id="1108050"/>
    <lineage>
        <taxon>Eukaryota</taxon>
        <taxon>Fungi</taxon>
        <taxon>Dikarya</taxon>
        <taxon>Basidiomycota</taxon>
        <taxon>Agaricomycotina</taxon>
        <taxon>Agaricomycetes</taxon>
        <taxon>Cantharellales</taxon>
        <taxon>Ceratobasidiaceae</taxon>
        <taxon>Rhizoctonia</taxon>
        <taxon>Rhizoctonia solani AG-1</taxon>
    </lineage>
</organism>
<proteinExistence type="predicted"/>
<evidence type="ECO:0000313" key="2">
    <source>
        <dbReference type="Proteomes" id="UP000059188"/>
    </source>
</evidence>
<dbReference type="OrthoDB" id="2507344at2759"/>
<dbReference type="AlphaFoldDB" id="A0A0B7G163"/>
<sequence length="230" mass="25344">MPLAGMLVERESGINARITQEKHAFPLQGEPMDSAAVSSELHSVFVSHVGSDGMNLQNYRQFSNAIAKRYAPYLKDPAVEHNSSADSQSAHVSHTAHLVYGTAIGCTQHMTPLDCLHYCRVSLVWASLILPINDLSEEERKEVAQAKGIPMSQLGPFNNAGTLPLAMGEHRSWDGFDYKLLAEELYTLGANRNLQQFNTQNNYKLVAQELYALGVQGGNCHDPFLLWSGS</sequence>
<reference evidence="1 2" key="1">
    <citation type="submission" date="2014-11" db="EMBL/GenBank/DDBJ databases">
        <authorList>
            <person name="Wibberg Daniel"/>
        </authorList>
    </citation>
    <scope>NUCLEOTIDE SEQUENCE [LARGE SCALE GENOMIC DNA]</scope>
    <source>
        <strain evidence="1">Rhizoctonia solani AG1-IB 7/3/14</strain>
    </source>
</reference>
<protein>
    <submittedName>
        <fullName evidence="1">Uncharacterized protein</fullName>
    </submittedName>
</protein>
<gene>
    <name evidence="1" type="ORF">RSOLAG1IB_10929</name>
</gene>
<dbReference type="Proteomes" id="UP000059188">
    <property type="component" value="Unassembled WGS sequence"/>
</dbReference>
<evidence type="ECO:0000313" key="1">
    <source>
        <dbReference type="EMBL" id="CEL63946.1"/>
    </source>
</evidence>
<keyword evidence="2" id="KW-1185">Reference proteome</keyword>